<accession>A0A250XC37</accession>
<comment type="caution">
    <text evidence="2">The sequence shown here is derived from an EMBL/GenBank/DDBJ whole genome shotgun (WGS) entry which is preliminary data.</text>
</comment>
<feature type="domain" description="CMP/dCMP-type deaminase" evidence="1">
    <location>
        <begin position="25"/>
        <end position="111"/>
    </location>
</feature>
<dbReference type="EMBL" id="BEGY01000055">
    <property type="protein sequence ID" value="GAX80638.1"/>
    <property type="molecule type" value="Genomic_DNA"/>
</dbReference>
<dbReference type="CDD" id="cd01285">
    <property type="entry name" value="nucleoside_deaminase"/>
    <property type="match status" value="1"/>
</dbReference>
<dbReference type="AlphaFoldDB" id="A0A250XC37"/>
<evidence type="ECO:0000313" key="2">
    <source>
        <dbReference type="EMBL" id="GAX80638.1"/>
    </source>
</evidence>
<gene>
    <name evidence="2" type="ORF">CEUSTIGMA_g8073.t1</name>
</gene>
<name>A0A250XC37_9CHLO</name>
<dbReference type="OrthoDB" id="9980836at2759"/>
<dbReference type="GO" id="GO:0003824">
    <property type="term" value="F:catalytic activity"/>
    <property type="evidence" value="ECO:0007669"/>
    <property type="project" value="InterPro"/>
</dbReference>
<dbReference type="STRING" id="1157962.A0A250XC37"/>
<evidence type="ECO:0000259" key="1">
    <source>
        <dbReference type="Pfam" id="PF00383"/>
    </source>
</evidence>
<proteinExistence type="predicted"/>
<protein>
    <recommendedName>
        <fullName evidence="1">CMP/dCMP-type deaminase domain-containing protein</fullName>
    </recommendedName>
</protein>
<sequence length="213" mass="24021">MNSSSEFLNQILDVIENKIAPITSEYVKEGNMYFGGAIVKKDDLSLVCADSNKMTEWLLLHGEVSCLRTYNALPAEGKPEAADCIMVSTHEPCALCLAAITWSGFNKMYFLFRSGFNKMYFLFSYEDYKPVFDCTKILKEVFGSETGGYRRENSYWSSYHIAELVEALPEGEEKKALQSRVSALRVRYDGINKVFEDSAKAKGITFPRTAGED</sequence>
<reference evidence="2 3" key="1">
    <citation type="submission" date="2017-08" db="EMBL/GenBank/DDBJ databases">
        <title>Acidophilic green algal genome provides insights into adaptation to an acidic environment.</title>
        <authorList>
            <person name="Hirooka S."/>
            <person name="Hirose Y."/>
            <person name="Kanesaki Y."/>
            <person name="Higuchi S."/>
            <person name="Fujiwara T."/>
            <person name="Onuma R."/>
            <person name="Era A."/>
            <person name="Ohbayashi R."/>
            <person name="Uzuka A."/>
            <person name="Nozaki H."/>
            <person name="Yoshikawa H."/>
            <person name="Miyagishima S.Y."/>
        </authorList>
    </citation>
    <scope>NUCLEOTIDE SEQUENCE [LARGE SCALE GENOMIC DNA]</scope>
    <source>
        <strain evidence="2 3">NIES-2499</strain>
    </source>
</reference>
<dbReference type="SUPFAM" id="SSF53927">
    <property type="entry name" value="Cytidine deaminase-like"/>
    <property type="match status" value="1"/>
</dbReference>
<dbReference type="Gene3D" id="3.40.140.10">
    <property type="entry name" value="Cytidine Deaminase, domain 2"/>
    <property type="match status" value="1"/>
</dbReference>
<organism evidence="2 3">
    <name type="scientific">Chlamydomonas eustigma</name>
    <dbReference type="NCBI Taxonomy" id="1157962"/>
    <lineage>
        <taxon>Eukaryota</taxon>
        <taxon>Viridiplantae</taxon>
        <taxon>Chlorophyta</taxon>
        <taxon>core chlorophytes</taxon>
        <taxon>Chlorophyceae</taxon>
        <taxon>CS clade</taxon>
        <taxon>Chlamydomonadales</taxon>
        <taxon>Chlamydomonadaceae</taxon>
        <taxon>Chlamydomonas</taxon>
    </lineage>
</organism>
<dbReference type="Pfam" id="PF00383">
    <property type="entry name" value="dCMP_cyt_deam_1"/>
    <property type="match status" value="1"/>
</dbReference>
<dbReference type="InterPro" id="IPR016193">
    <property type="entry name" value="Cytidine_deaminase-like"/>
</dbReference>
<evidence type="ECO:0000313" key="3">
    <source>
        <dbReference type="Proteomes" id="UP000232323"/>
    </source>
</evidence>
<dbReference type="Proteomes" id="UP000232323">
    <property type="component" value="Unassembled WGS sequence"/>
</dbReference>
<keyword evidence="3" id="KW-1185">Reference proteome</keyword>
<dbReference type="InterPro" id="IPR002125">
    <property type="entry name" value="CMP_dCMP_dom"/>
</dbReference>